<dbReference type="GeneID" id="30000507"/>
<comment type="function">
    <text evidence="8">This protein is part of the stalk that links CF(0) to CF(1). It either transmits conformational changes from CF(0) to CF(1) or is implicated in proton conduction.</text>
</comment>
<dbReference type="InterPro" id="IPR000711">
    <property type="entry name" value="ATPase_OSCP/dsu"/>
</dbReference>
<reference evidence="9" key="2">
    <citation type="submission" date="2016-10" db="EMBL/GenBank/DDBJ databases">
        <authorList>
            <person name="de Groot N.N."/>
        </authorList>
    </citation>
    <scope>NUCLEOTIDE SEQUENCE</scope>
    <source>
        <strain evidence="9">J.0158</strain>
    </source>
</reference>
<accession>A0A1G4NUM5</accession>
<comment type="subunit">
    <text evidence="8">F-type ATPases have 2 components, F(1) - the catalytic core - and F(0) - the membrane proton channel. F(1) has five subunits: alpha(3), beta(3), gamma(1), delta(1), epsilon(1). CF(0) has four main subunits: a(1), b(1), b'(1) and c(10-14). The alpha and beta chains form an alternating ring which encloses part of the gamma chain. F(1) is attached to F(0) by a central stalk formed by the gamma and epsilon chains, while a peripheral stalk is formed by the delta, b and b' chains.</text>
</comment>
<dbReference type="NCBIfam" id="TIGR01145">
    <property type="entry name" value="ATP_synt_delta"/>
    <property type="match status" value="1"/>
</dbReference>
<keyword evidence="9" id="KW-0150">Chloroplast</keyword>
<dbReference type="PRINTS" id="PR00125">
    <property type="entry name" value="ATPASEDELTA"/>
</dbReference>
<keyword evidence="8" id="KW-0139">CF(1)</keyword>
<dbReference type="AlphaFoldDB" id="A0A1G4NUM5"/>
<comment type="subcellular location">
    <subcellularLocation>
        <location evidence="1">Membrane</location>
    </subcellularLocation>
    <subcellularLocation>
        <location evidence="8">Plastid</location>
        <location evidence="8">Chloroplast thylakoid membrane</location>
        <topology evidence="8">Peripheral membrane protein</topology>
    </subcellularLocation>
</comment>
<dbReference type="HAMAP" id="MF_01416">
    <property type="entry name" value="ATP_synth_delta_bact"/>
    <property type="match status" value="1"/>
</dbReference>
<gene>
    <name evidence="8 9" type="primary">atpD</name>
    <name evidence="9" type="ORF">J0158_112</name>
</gene>
<keyword evidence="3 8" id="KW-0813">Transport</keyword>
<reference evidence="9" key="1">
    <citation type="submission" date="2016-10" db="EMBL/GenBank/DDBJ databases">
        <title>Chloroplast genomes as a tool to resolve red algal phylogenies: a case study in the Nemaliales.</title>
        <authorList>
            <person name="Costa J.F."/>
            <person name="Lin S.M."/>
            <person name="Macaya E.C."/>
            <person name="Fernandez-Garcia C."/>
            <person name="Verbruggen H."/>
        </authorList>
    </citation>
    <scope>NUCLEOTIDE SEQUENCE</scope>
    <source>
        <strain evidence="9">J.0158</strain>
    </source>
</reference>
<comment type="similarity">
    <text evidence="2 8">Belongs to the ATPase delta chain family.</text>
</comment>
<keyword evidence="4 8" id="KW-0375">Hydrogen ion transport</keyword>
<evidence type="ECO:0000256" key="6">
    <source>
        <dbReference type="ARBA" id="ARBA00023136"/>
    </source>
</evidence>
<keyword evidence="6 8" id="KW-0472">Membrane</keyword>
<dbReference type="PANTHER" id="PTHR11910">
    <property type="entry name" value="ATP SYNTHASE DELTA CHAIN"/>
    <property type="match status" value="1"/>
</dbReference>
<keyword evidence="7 8" id="KW-0066">ATP synthesis</keyword>
<protein>
    <recommendedName>
        <fullName evidence="8">ATP synthase subunit delta, chloroplastic</fullName>
    </recommendedName>
    <alternativeName>
        <fullName evidence="8">ATP synthase F(1) sector subunit delta</fullName>
    </alternativeName>
    <alternativeName>
        <fullName evidence="8">F-type ATPase subunit delta</fullName>
    </alternativeName>
</protein>
<organism evidence="9">
    <name type="scientific">Izziella formosana</name>
    <dbReference type="NCBI Taxonomy" id="1653389"/>
    <lineage>
        <taxon>Eukaryota</taxon>
        <taxon>Rhodophyta</taxon>
        <taxon>Florideophyceae</taxon>
        <taxon>Nemaliophycidae</taxon>
        <taxon>Nemaliales</taxon>
        <taxon>Liagoraceae</taxon>
        <taxon>Izziella</taxon>
    </lineage>
</organism>
<dbReference type="Pfam" id="PF00213">
    <property type="entry name" value="OSCP"/>
    <property type="match status" value="1"/>
</dbReference>
<dbReference type="SUPFAM" id="SSF47928">
    <property type="entry name" value="N-terminal domain of the delta subunit of the F1F0-ATP synthase"/>
    <property type="match status" value="1"/>
</dbReference>
<evidence type="ECO:0000256" key="7">
    <source>
        <dbReference type="ARBA" id="ARBA00023310"/>
    </source>
</evidence>
<keyword evidence="8" id="KW-0793">Thylakoid</keyword>
<dbReference type="RefSeq" id="YP_009314106.1">
    <property type="nucleotide sequence ID" value="NC_031660.1"/>
</dbReference>
<dbReference type="GO" id="GO:0046933">
    <property type="term" value="F:proton-transporting ATP synthase activity, rotational mechanism"/>
    <property type="evidence" value="ECO:0007669"/>
    <property type="project" value="UniProtKB-UniRule"/>
</dbReference>
<keyword evidence="9" id="KW-0934">Plastid</keyword>
<evidence type="ECO:0000313" key="9">
    <source>
        <dbReference type="EMBL" id="SCW22360.1"/>
    </source>
</evidence>
<evidence type="ECO:0000256" key="5">
    <source>
        <dbReference type="ARBA" id="ARBA00023065"/>
    </source>
</evidence>
<dbReference type="EMBL" id="LT622868">
    <property type="protein sequence ID" value="SCW22360.1"/>
    <property type="molecule type" value="Genomic_DNA"/>
</dbReference>
<sequence length="186" mass="20687">MSTKTLVQQLSQPYAEALLDIAKKAGNVDAIAEDVNLVLQVLAESSSVIEFLKNPLVSIPSKKETVRKLFAGQLNNELLIFILLLIDRKRISYVSDILNRYLEFVYALESCVIADVTTPIQFTEKQKKELIKKLEHMTGKKNVELNISLDSSLIAGFTVQIGSKIIDTSLKGQLKEIGYFLGASNK</sequence>
<comment type="function">
    <text evidence="8">F(1)F(0) ATP synthase produces ATP from ADP in the presence of a proton or sodium gradient. F-type ATPases consist of two structural domains, F(1) containing the extramembraneous catalytic core and F(0) containing the membrane proton channel, linked together by a central stalk and a peripheral stalk. During catalysis, ATP synthesis in the catalytic domain of F(1) is coupled via a rotary mechanism of the central stalk subunits to proton translocation.</text>
</comment>
<evidence type="ECO:0000256" key="4">
    <source>
        <dbReference type="ARBA" id="ARBA00022781"/>
    </source>
</evidence>
<keyword evidence="5 8" id="KW-0406">Ion transport</keyword>
<dbReference type="InterPro" id="IPR026015">
    <property type="entry name" value="ATP_synth_OSCP/delta_N_sf"/>
</dbReference>
<evidence type="ECO:0000256" key="8">
    <source>
        <dbReference type="HAMAP-Rule" id="MF_01416"/>
    </source>
</evidence>
<evidence type="ECO:0000256" key="2">
    <source>
        <dbReference type="ARBA" id="ARBA00007046"/>
    </source>
</evidence>
<dbReference type="PROSITE" id="PS00389">
    <property type="entry name" value="ATPASE_DELTA"/>
    <property type="match status" value="1"/>
</dbReference>
<geneLocation type="chloroplast" evidence="9"/>
<proteinExistence type="inferred from homology"/>
<dbReference type="GO" id="GO:0045259">
    <property type="term" value="C:proton-transporting ATP synthase complex"/>
    <property type="evidence" value="ECO:0007669"/>
    <property type="project" value="UniProtKB-KW"/>
</dbReference>
<name>A0A1G4NUM5_9FLOR</name>
<evidence type="ECO:0000256" key="3">
    <source>
        <dbReference type="ARBA" id="ARBA00022448"/>
    </source>
</evidence>
<evidence type="ECO:0000256" key="1">
    <source>
        <dbReference type="ARBA" id="ARBA00004370"/>
    </source>
</evidence>
<dbReference type="InterPro" id="IPR020781">
    <property type="entry name" value="ATPase_OSCP/d_CS"/>
</dbReference>
<dbReference type="Gene3D" id="1.10.520.20">
    <property type="entry name" value="N-terminal domain of the delta subunit of the F1F0-ATP synthase"/>
    <property type="match status" value="1"/>
</dbReference>
<dbReference type="GO" id="GO:0009535">
    <property type="term" value="C:chloroplast thylakoid membrane"/>
    <property type="evidence" value="ECO:0007669"/>
    <property type="project" value="UniProtKB-SubCell"/>
</dbReference>